<dbReference type="CDD" id="cd02440">
    <property type="entry name" value="AdoMet_MTases"/>
    <property type="match status" value="1"/>
</dbReference>
<dbReference type="Proteomes" id="UP001595841">
    <property type="component" value="Unassembled WGS sequence"/>
</dbReference>
<dbReference type="PANTHER" id="PTHR45036">
    <property type="entry name" value="METHYLTRANSFERASE LIKE 7B"/>
    <property type="match status" value="1"/>
</dbReference>
<keyword evidence="2" id="KW-0489">Methyltransferase</keyword>
<dbReference type="SUPFAM" id="SSF53335">
    <property type="entry name" value="S-adenosyl-L-methionine-dependent methyltransferases"/>
    <property type="match status" value="1"/>
</dbReference>
<accession>A0ABV8PMD0</accession>
<evidence type="ECO:0000313" key="2">
    <source>
        <dbReference type="EMBL" id="MFC4219751.1"/>
    </source>
</evidence>
<dbReference type="PANTHER" id="PTHR45036:SF1">
    <property type="entry name" value="METHYLTRANSFERASE LIKE 7A"/>
    <property type="match status" value="1"/>
</dbReference>
<keyword evidence="2" id="KW-0808">Transferase</keyword>
<gene>
    <name evidence="2" type="ORF">ACFOWS_06395</name>
</gene>
<sequence>MSTTKQDTDYKTNRIRGPLNSWMFKVLSGYLDHLFGKSKRTLFKDHPDTVVEIGPGAGANMRYLRKGTRLIAIEPNVHMHNNLKKAAKKYGINLDIRTIKGESIDLEDNSCDFVVSTLVLCTVSDPEQCLQQVKRILKPSGTFVFIEHVKARDNSFLSLFQKLVHRPWHWFFEGCHTNRDTQSVLESSGFSSLELIPYNLYSPFIPIIPQIRGRAIK</sequence>
<organism evidence="2 3">
    <name type="scientific">Flagellimonas marina</name>
    <dbReference type="NCBI Taxonomy" id="1775168"/>
    <lineage>
        <taxon>Bacteria</taxon>
        <taxon>Pseudomonadati</taxon>
        <taxon>Bacteroidota</taxon>
        <taxon>Flavobacteriia</taxon>
        <taxon>Flavobacteriales</taxon>
        <taxon>Flavobacteriaceae</taxon>
        <taxon>Flagellimonas</taxon>
    </lineage>
</organism>
<comment type="caution">
    <text evidence="2">The sequence shown here is derived from an EMBL/GenBank/DDBJ whole genome shotgun (WGS) entry which is preliminary data.</text>
</comment>
<protein>
    <submittedName>
        <fullName evidence="2">Class I SAM-dependent methyltransferase</fullName>
        <ecNumber evidence="2">2.1.1.-</ecNumber>
    </submittedName>
</protein>
<name>A0ABV8PMD0_9FLAO</name>
<dbReference type="EC" id="2.1.1.-" evidence="2"/>
<evidence type="ECO:0000313" key="3">
    <source>
        <dbReference type="Proteomes" id="UP001595841"/>
    </source>
</evidence>
<dbReference type="InterPro" id="IPR013216">
    <property type="entry name" value="Methyltransf_11"/>
</dbReference>
<dbReference type="GO" id="GO:0032259">
    <property type="term" value="P:methylation"/>
    <property type="evidence" value="ECO:0007669"/>
    <property type="project" value="UniProtKB-KW"/>
</dbReference>
<dbReference type="EMBL" id="JBHSCL010000004">
    <property type="protein sequence ID" value="MFC4219751.1"/>
    <property type="molecule type" value="Genomic_DNA"/>
</dbReference>
<reference evidence="3" key="1">
    <citation type="journal article" date="2019" name="Int. J. Syst. Evol. Microbiol.">
        <title>The Global Catalogue of Microorganisms (GCM) 10K type strain sequencing project: providing services to taxonomists for standard genome sequencing and annotation.</title>
        <authorList>
            <consortium name="The Broad Institute Genomics Platform"/>
            <consortium name="The Broad Institute Genome Sequencing Center for Infectious Disease"/>
            <person name="Wu L."/>
            <person name="Ma J."/>
        </authorList>
    </citation>
    <scope>NUCLEOTIDE SEQUENCE [LARGE SCALE GENOMIC DNA]</scope>
    <source>
        <strain evidence="3">CGMCC 1.15774</strain>
    </source>
</reference>
<dbReference type="Gene3D" id="3.40.50.150">
    <property type="entry name" value="Vaccinia Virus protein VP39"/>
    <property type="match status" value="1"/>
</dbReference>
<dbReference type="InterPro" id="IPR052356">
    <property type="entry name" value="Thiol_S-MT"/>
</dbReference>
<feature type="domain" description="Methyltransferase type 11" evidence="1">
    <location>
        <begin position="51"/>
        <end position="145"/>
    </location>
</feature>
<keyword evidence="3" id="KW-1185">Reference proteome</keyword>
<dbReference type="GO" id="GO:0008168">
    <property type="term" value="F:methyltransferase activity"/>
    <property type="evidence" value="ECO:0007669"/>
    <property type="project" value="UniProtKB-KW"/>
</dbReference>
<evidence type="ECO:0000259" key="1">
    <source>
        <dbReference type="Pfam" id="PF08241"/>
    </source>
</evidence>
<dbReference type="Pfam" id="PF08241">
    <property type="entry name" value="Methyltransf_11"/>
    <property type="match status" value="1"/>
</dbReference>
<proteinExistence type="predicted"/>
<dbReference type="InterPro" id="IPR029063">
    <property type="entry name" value="SAM-dependent_MTases_sf"/>
</dbReference>
<dbReference type="RefSeq" id="WP_379763110.1">
    <property type="nucleotide sequence ID" value="NZ_JBHSCL010000004.1"/>
</dbReference>